<sequence length="245" mass="26693">MWKKVALLAILASVKCNPVKEHGIAENLIGAVSDCVQKDTTLCLKEKALKFTERLAIAKDMNIFDGLSLINIGSARSARSYEPLVEEPKARELQLNERIADNVGDFLDNHVLQLRLSEPENESRNLDDEARGKKKKKLKQLLPLLLLLKLKLAALIPLFLGIIAFVAVKAVFLGKIAFAMSAFGLIRKLLNKGGSGSSSSGAVSYSAPHHHEEHPGYSYEPAAAGGWGRQANDAQSLAYTGQLNH</sequence>
<dbReference type="AlphaFoldDB" id="A0A921ZMB8"/>
<comment type="caution">
    <text evidence="4">The sequence shown here is derived from an EMBL/GenBank/DDBJ whole genome shotgun (WGS) entry which is preliminary data.</text>
</comment>
<dbReference type="PANTHER" id="PTHR21879">
    <property type="entry name" value="FI03362P-RELATED-RELATED"/>
    <property type="match status" value="1"/>
</dbReference>
<dbReference type="Proteomes" id="UP000791440">
    <property type="component" value="Unassembled WGS sequence"/>
</dbReference>
<dbReference type="EMBL" id="JH668689">
    <property type="protein sequence ID" value="KAG6460663.1"/>
    <property type="molecule type" value="Genomic_DNA"/>
</dbReference>
<accession>A0A921ZMB8</accession>
<evidence type="ECO:0000256" key="3">
    <source>
        <dbReference type="SAM" id="SignalP"/>
    </source>
</evidence>
<gene>
    <name evidence="4" type="ORF">O3G_MSEX012134</name>
</gene>
<organism evidence="4 5">
    <name type="scientific">Manduca sexta</name>
    <name type="common">Tobacco hawkmoth</name>
    <name type="synonym">Tobacco hornworm</name>
    <dbReference type="NCBI Taxonomy" id="7130"/>
    <lineage>
        <taxon>Eukaryota</taxon>
        <taxon>Metazoa</taxon>
        <taxon>Ecdysozoa</taxon>
        <taxon>Arthropoda</taxon>
        <taxon>Hexapoda</taxon>
        <taxon>Insecta</taxon>
        <taxon>Pterygota</taxon>
        <taxon>Neoptera</taxon>
        <taxon>Endopterygota</taxon>
        <taxon>Lepidoptera</taxon>
        <taxon>Glossata</taxon>
        <taxon>Ditrysia</taxon>
        <taxon>Bombycoidea</taxon>
        <taxon>Sphingidae</taxon>
        <taxon>Sphinginae</taxon>
        <taxon>Sphingini</taxon>
        <taxon>Manduca</taxon>
    </lineage>
</organism>
<evidence type="ECO:0000256" key="1">
    <source>
        <dbReference type="SAM" id="MobiDB-lite"/>
    </source>
</evidence>
<dbReference type="GO" id="GO:0016020">
    <property type="term" value="C:membrane"/>
    <property type="evidence" value="ECO:0007669"/>
    <property type="project" value="TreeGrafter"/>
</dbReference>
<name>A0A921ZMB8_MANSE</name>
<evidence type="ECO:0000313" key="4">
    <source>
        <dbReference type="EMBL" id="KAG6460663.1"/>
    </source>
</evidence>
<feature type="transmembrane region" description="Helical" evidence="2">
    <location>
        <begin position="141"/>
        <end position="166"/>
    </location>
</feature>
<feature type="chain" id="PRO_5037703797" description="Osiris 9" evidence="3">
    <location>
        <begin position="17"/>
        <end position="245"/>
    </location>
</feature>
<dbReference type="Pfam" id="PF07898">
    <property type="entry name" value="DUF1676"/>
    <property type="match status" value="1"/>
</dbReference>
<evidence type="ECO:0008006" key="6">
    <source>
        <dbReference type="Google" id="ProtNLM"/>
    </source>
</evidence>
<reference evidence="4" key="1">
    <citation type="journal article" date="2016" name="Insect Biochem. Mol. Biol.">
        <title>Multifaceted biological insights from a draft genome sequence of the tobacco hornworm moth, Manduca sexta.</title>
        <authorList>
            <person name="Kanost M.R."/>
            <person name="Arrese E.L."/>
            <person name="Cao X."/>
            <person name="Chen Y.R."/>
            <person name="Chellapilla S."/>
            <person name="Goldsmith M.R."/>
            <person name="Grosse-Wilde E."/>
            <person name="Heckel D.G."/>
            <person name="Herndon N."/>
            <person name="Jiang H."/>
            <person name="Papanicolaou A."/>
            <person name="Qu J."/>
            <person name="Soulages J.L."/>
            <person name="Vogel H."/>
            <person name="Walters J."/>
            <person name="Waterhouse R.M."/>
            <person name="Ahn S.J."/>
            <person name="Almeida F.C."/>
            <person name="An C."/>
            <person name="Aqrawi P."/>
            <person name="Bretschneider A."/>
            <person name="Bryant W.B."/>
            <person name="Bucks S."/>
            <person name="Chao H."/>
            <person name="Chevignon G."/>
            <person name="Christen J.M."/>
            <person name="Clarke D.F."/>
            <person name="Dittmer N.T."/>
            <person name="Ferguson L.C.F."/>
            <person name="Garavelou S."/>
            <person name="Gordon K.H.J."/>
            <person name="Gunaratna R.T."/>
            <person name="Han Y."/>
            <person name="Hauser F."/>
            <person name="He Y."/>
            <person name="Heidel-Fischer H."/>
            <person name="Hirsh A."/>
            <person name="Hu Y."/>
            <person name="Jiang H."/>
            <person name="Kalra D."/>
            <person name="Klinner C."/>
            <person name="Konig C."/>
            <person name="Kovar C."/>
            <person name="Kroll A.R."/>
            <person name="Kuwar S.S."/>
            <person name="Lee S.L."/>
            <person name="Lehman R."/>
            <person name="Li K."/>
            <person name="Li Z."/>
            <person name="Liang H."/>
            <person name="Lovelace S."/>
            <person name="Lu Z."/>
            <person name="Mansfield J.H."/>
            <person name="McCulloch K.J."/>
            <person name="Mathew T."/>
            <person name="Morton B."/>
            <person name="Muzny D.M."/>
            <person name="Neunemann D."/>
            <person name="Ongeri F."/>
            <person name="Pauchet Y."/>
            <person name="Pu L.L."/>
            <person name="Pyrousis I."/>
            <person name="Rao X.J."/>
            <person name="Redding A."/>
            <person name="Roesel C."/>
            <person name="Sanchez-Gracia A."/>
            <person name="Schaack S."/>
            <person name="Shukla A."/>
            <person name="Tetreau G."/>
            <person name="Wang Y."/>
            <person name="Xiong G.H."/>
            <person name="Traut W."/>
            <person name="Walsh T.K."/>
            <person name="Worley K.C."/>
            <person name="Wu D."/>
            <person name="Wu W."/>
            <person name="Wu Y.Q."/>
            <person name="Zhang X."/>
            <person name="Zou Z."/>
            <person name="Zucker H."/>
            <person name="Briscoe A.D."/>
            <person name="Burmester T."/>
            <person name="Clem R.J."/>
            <person name="Feyereisen R."/>
            <person name="Grimmelikhuijzen C.J.P."/>
            <person name="Hamodrakas S.J."/>
            <person name="Hansson B.S."/>
            <person name="Huguet E."/>
            <person name="Jermiin L.S."/>
            <person name="Lan Q."/>
            <person name="Lehman H.K."/>
            <person name="Lorenzen M."/>
            <person name="Merzendorfer H."/>
            <person name="Michalopoulos I."/>
            <person name="Morton D.B."/>
            <person name="Muthukrishnan S."/>
            <person name="Oakeshott J.G."/>
            <person name="Palmer W."/>
            <person name="Park Y."/>
            <person name="Passarelli A.L."/>
            <person name="Rozas J."/>
            <person name="Schwartz L.M."/>
            <person name="Smith W."/>
            <person name="Southgate A."/>
            <person name="Vilcinskas A."/>
            <person name="Vogt R."/>
            <person name="Wang P."/>
            <person name="Werren J."/>
            <person name="Yu X.Q."/>
            <person name="Zhou J.J."/>
            <person name="Brown S.J."/>
            <person name="Scherer S.E."/>
            <person name="Richards S."/>
            <person name="Blissard G.W."/>
        </authorList>
    </citation>
    <scope>NUCLEOTIDE SEQUENCE</scope>
</reference>
<keyword evidence="5" id="KW-1185">Reference proteome</keyword>
<keyword evidence="2" id="KW-0812">Transmembrane</keyword>
<evidence type="ECO:0000313" key="5">
    <source>
        <dbReference type="Proteomes" id="UP000791440"/>
    </source>
</evidence>
<feature type="region of interest" description="Disordered" evidence="1">
    <location>
        <begin position="200"/>
        <end position="219"/>
    </location>
</feature>
<dbReference type="InterPro" id="IPR012464">
    <property type="entry name" value="DUF1676"/>
</dbReference>
<protein>
    <recommendedName>
        <fullName evidence="6">Osiris 9</fullName>
    </recommendedName>
</protein>
<dbReference type="PANTHER" id="PTHR21879:SF1">
    <property type="entry name" value="FI01546P"/>
    <property type="match status" value="1"/>
</dbReference>
<proteinExistence type="predicted"/>
<feature type="signal peptide" evidence="3">
    <location>
        <begin position="1"/>
        <end position="16"/>
    </location>
</feature>
<keyword evidence="3" id="KW-0732">Signal</keyword>
<reference evidence="4" key="2">
    <citation type="submission" date="2020-12" db="EMBL/GenBank/DDBJ databases">
        <authorList>
            <person name="Kanost M."/>
        </authorList>
    </citation>
    <scope>NUCLEOTIDE SEQUENCE</scope>
</reference>
<keyword evidence="2" id="KW-1133">Transmembrane helix</keyword>
<keyword evidence="2" id="KW-0472">Membrane</keyword>
<evidence type="ECO:0000256" key="2">
    <source>
        <dbReference type="SAM" id="Phobius"/>
    </source>
</evidence>